<keyword evidence="3" id="KW-1185">Reference proteome</keyword>
<reference evidence="2 3" key="1">
    <citation type="journal article" date="2021" name="Microbiol. Resour. Announc.">
        <title>Complete Genome Sequences of Two Rhodococcus sp. Strains with Large and Linear Chromosomes, Isolated from Apple Rhizosphere.</title>
        <authorList>
            <person name="Benning S."/>
            <person name="Brugnone N."/>
            <person name="Siani R."/>
            <person name="Kublik S."/>
            <person name="Schloter M."/>
            <person name="Rad V."/>
        </authorList>
    </citation>
    <scope>NUCLEOTIDE SEQUENCE [LARGE SCALE GENOMIC DNA]</scope>
    <source>
        <strain evidence="2 3">R79</strain>
    </source>
</reference>
<accession>A0A974WA60</accession>
<proteinExistence type="predicted"/>
<dbReference type="SUPFAM" id="SSF53474">
    <property type="entry name" value="alpha/beta-Hydrolases"/>
    <property type="match status" value="1"/>
</dbReference>
<dbReference type="Gene3D" id="3.40.50.1820">
    <property type="entry name" value="alpha/beta hydrolase"/>
    <property type="match status" value="1"/>
</dbReference>
<name>A0A974WA60_9NOCA</name>
<protein>
    <submittedName>
        <fullName evidence="2">Alpha/beta fold hydrolase</fullName>
    </submittedName>
</protein>
<dbReference type="Pfam" id="PF12697">
    <property type="entry name" value="Abhydrolase_6"/>
    <property type="match status" value="1"/>
</dbReference>
<sequence>MITVLCCRGIGESMGDGSMLANVTKHLDPRRFRVVEVPWSAQYGPVPAPLGSSFDTSLRTGRLMLLDYIRRDPNPVVIIGYSGGGALAGNVAAEIARGEHPALDVRGVGLISDPLRPMTRTDYTWGIAGKRWINADFPVWHLADPSDVITSCPEDSPLRTFADQSASFALADLRSWGWDLVDRIRRRRWQATIRDWHNAPEIWRAYTQALHGADGYLRRGDHTSYHLRRYPGSTRTYTEWLADRINEIREAS</sequence>
<dbReference type="EMBL" id="CP070619">
    <property type="protein sequence ID" value="QSE94169.1"/>
    <property type="molecule type" value="Genomic_DNA"/>
</dbReference>
<dbReference type="RefSeq" id="WP_206010602.1">
    <property type="nucleotide sequence ID" value="NZ_CP070619.1"/>
</dbReference>
<dbReference type="GO" id="GO:0016787">
    <property type="term" value="F:hydrolase activity"/>
    <property type="evidence" value="ECO:0007669"/>
    <property type="project" value="UniProtKB-KW"/>
</dbReference>
<evidence type="ECO:0000259" key="1">
    <source>
        <dbReference type="Pfam" id="PF12697"/>
    </source>
</evidence>
<dbReference type="InterPro" id="IPR000073">
    <property type="entry name" value="AB_hydrolase_1"/>
</dbReference>
<dbReference type="InterPro" id="IPR029058">
    <property type="entry name" value="AB_hydrolase_fold"/>
</dbReference>
<feature type="domain" description="AB hydrolase-1" evidence="1">
    <location>
        <begin position="26"/>
        <end position="215"/>
    </location>
</feature>
<dbReference type="Proteomes" id="UP000662986">
    <property type="component" value="Chromosome"/>
</dbReference>
<evidence type="ECO:0000313" key="2">
    <source>
        <dbReference type="EMBL" id="QSE94169.1"/>
    </source>
</evidence>
<organism evidence="2 3">
    <name type="scientific">Rhodococcus pseudokoreensis</name>
    <dbReference type="NCBI Taxonomy" id="2811421"/>
    <lineage>
        <taxon>Bacteria</taxon>
        <taxon>Bacillati</taxon>
        <taxon>Actinomycetota</taxon>
        <taxon>Actinomycetes</taxon>
        <taxon>Mycobacteriales</taxon>
        <taxon>Nocardiaceae</taxon>
        <taxon>Rhodococcus</taxon>
    </lineage>
</organism>
<keyword evidence="2" id="KW-0378">Hydrolase</keyword>
<reference evidence="2 3" key="2">
    <citation type="journal article" date="2022" name="Arch. Microbiol.">
        <title>Rhodococcus pseudokoreensis sp. nov. isolated from the rhizosphere of young M26 apple rootstocks.</title>
        <authorList>
            <person name="Kampfer P."/>
            <person name="Glaeser S.P."/>
            <person name="Blom J."/>
            <person name="Wolf J."/>
            <person name="Benning S."/>
            <person name="Schloter M."/>
            <person name="Neumann-Schaal M."/>
        </authorList>
    </citation>
    <scope>NUCLEOTIDE SEQUENCE [LARGE SCALE GENOMIC DNA]</scope>
    <source>
        <strain evidence="2 3">R79</strain>
    </source>
</reference>
<evidence type="ECO:0000313" key="3">
    <source>
        <dbReference type="Proteomes" id="UP000662986"/>
    </source>
</evidence>
<gene>
    <name evidence="2" type="ORF">JWS13_39010</name>
</gene>